<evidence type="ECO:0000259" key="1">
    <source>
        <dbReference type="Pfam" id="PF03992"/>
    </source>
</evidence>
<dbReference type="InterPro" id="IPR011008">
    <property type="entry name" value="Dimeric_a/b-barrel"/>
</dbReference>
<gene>
    <name evidence="2" type="ORF">Aiant_86990</name>
</gene>
<accession>A0ABM7M8Q3</accession>
<organism evidence="2 3">
    <name type="scientific">Actinoplanes ianthinogenes</name>
    <dbReference type="NCBI Taxonomy" id="122358"/>
    <lineage>
        <taxon>Bacteria</taxon>
        <taxon>Bacillati</taxon>
        <taxon>Actinomycetota</taxon>
        <taxon>Actinomycetes</taxon>
        <taxon>Micromonosporales</taxon>
        <taxon>Micromonosporaceae</taxon>
        <taxon>Actinoplanes</taxon>
    </lineage>
</organism>
<name>A0ABM7M8Q3_9ACTN</name>
<evidence type="ECO:0000313" key="2">
    <source>
        <dbReference type="EMBL" id="BCJ48042.1"/>
    </source>
</evidence>
<keyword evidence="3" id="KW-1185">Reference proteome</keyword>
<dbReference type="RefSeq" id="WP_189330373.1">
    <property type="nucleotide sequence ID" value="NZ_AP023356.1"/>
</dbReference>
<evidence type="ECO:0000313" key="3">
    <source>
        <dbReference type="Proteomes" id="UP000676967"/>
    </source>
</evidence>
<feature type="domain" description="ABM" evidence="1">
    <location>
        <begin position="5"/>
        <end position="63"/>
    </location>
</feature>
<protein>
    <recommendedName>
        <fullName evidence="1">ABM domain-containing protein</fullName>
    </recommendedName>
</protein>
<dbReference type="SUPFAM" id="SSF54909">
    <property type="entry name" value="Dimeric alpha+beta barrel"/>
    <property type="match status" value="1"/>
</dbReference>
<dbReference type="InterPro" id="IPR007138">
    <property type="entry name" value="ABM_dom"/>
</dbReference>
<sequence length="102" mass="11620">MTAMELARFTVDPEDVDAMLDARPAMLRALRDRFEGFEALHLVRLDERTWLDVVRWASRAQADEAAAVIFELPECRAAFAYIKEVVAMEHGEILFAGDHRVS</sequence>
<reference evidence="2 3" key="1">
    <citation type="submission" date="2020-08" db="EMBL/GenBank/DDBJ databases">
        <title>Whole genome shotgun sequence of Actinoplanes ianthinogenes NBRC 13996.</title>
        <authorList>
            <person name="Komaki H."/>
            <person name="Tamura T."/>
        </authorList>
    </citation>
    <scope>NUCLEOTIDE SEQUENCE [LARGE SCALE GENOMIC DNA]</scope>
    <source>
        <strain evidence="2 3">NBRC 13996</strain>
    </source>
</reference>
<dbReference type="Proteomes" id="UP000676967">
    <property type="component" value="Chromosome"/>
</dbReference>
<dbReference type="Pfam" id="PF03992">
    <property type="entry name" value="ABM"/>
    <property type="match status" value="1"/>
</dbReference>
<proteinExistence type="predicted"/>
<dbReference type="EMBL" id="AP023356">
    <property type="protein sequence ID" value="BCJ48042.1"/>
    <property type="molecule type" value="Genomic_DNA"/>
</dbReference>